<dbReference type="PANTHER" id="PTHR43884:SF12">
    <property type="entry name" value="ISOVALERYL-COA DEHYDROGENASE, MITOCHONDRIAL-RELATED"/>
    <property type="match status" value="1"/>
</dbReference>
<evidence type="ECO:0000256" key="5">
    <source>
        <dbReference type="ARBA" id="ARBA00023002"/>
    </source>
</evidence>
<dbReference type="RefSeq" id="WP_187554436.1">
    <property type="nucleotide sequence ID" value="NZ_CP060716.1"/>
</dbReference>
<evidence type="ECO:0000313" key="10">
    <source>
        <dbReference type="EMBL" id="QNN61965.1"/>
    </source>
</evidence>
<dbReference type="InterPro" id="IPR013786">
    <property type="entry name" value="AcylCoA_DH/ox_N"/>
</dbReference>
<dbReference type="InterPro" id="IPR046373">
    <property type="entry name" value="Acyl-CoA_Oxase/DH_mid-dom_sf"/>
</dbReference>
<comment type="similarity">
    <text evidence="2 6">Belongs to the acyl-CoA dehydrogenase family.</text>
</comment>
<dbReference type="GO" id="GO:0003995">
    <property type="term" value="F:acyl-CoA dehydrogenase activity"/>
    <property type="evidence" value="ECO:0007669"/>
    <property type="project" value="InterPro"/>
</dbReference>
<dbReference type="InterPro" id="IPR036250">
    <property type="entry name" value="AcylCo_DH-like_C"/>
</dbReference>
<dbReference type="InterPro" id="IPR006091">
    <property type="entry name" value="Acyl-CoA_Oxase/DH_mid-dom"/>
</dbReference>
<dbReference type="Gene3D" id="1.20.140.10">
    <property type="entry name" value="Butyryl-CoA Dehydrogenase, subunit A, domain 3"/>
    <property type="match status" value="1"/>
</dbReference>
<evidence type="ECO:0000256" key="6">
    <source>
        <dbReference type="RuleBase" id="RU362125"/>
    </source>
</evidence>
<keyword evidence="4 6" id="KW-0274">FAD</keyword>
<dbReference type="PANTHER" id="PTHR43884">
    <property type="entry name" value="ACYL-COA DEHYDROGENASE"/>
    <property type="match status" value="1"/>
</dbReference>
<dbReference type="FunFam" id="1.20.140.10:FF:000004">
    <property type="entry name" value="Acyl-CoA dehydrogenase FadE25"/>
    <property type="match status" value="1"/>
</dbReference>
<feature type="domain" description="Acyl-CoA dehydrogenase/oxidase N-terminal" evidence="9">
    <location>
        <begin position="12"/>
        <end position="122"/>
    </location>
</feature>
<dbReference type="KEGG" id="ldn:H9L06_06450"/>
<comment type="cofactor">
    <cofactor evidence="1 6">
        <name>FAD</name>
        <dbReference type="ChEBI" id="CHEBI:57692"/>
    </cofactor>
</comment>
<organism evidence="10 11">
    <name type="scientific">Leucobacter denitrificans</name>
    <dbReference type="NCBI Taxonomy" id="683042"/>
    <lineage>
        <taxon>Bacteria</taxon>
        <taxon>Bacillati</taxon>
        <taxon>Actinomycetota</taxon>
        <taxon>Actinomycetes</taxon>
        <taxon>Micrococcales</taxon>
        <taxon>Microbacteriaceae</taxon>
        <taxon>Leucobacter</taxon>
    </lineage>
</organism>
<dbReference type="Pfam" id="PF02770">
    <property type="entry name" value="Acyl-CoA_dh_M"/>
    <property type="match status" value="1"/>
</dbReference>
<dbReference type="FunFam" id="1.10.540.10:FF:000002">
    <property type="entry name" value="Acyl-CoA dehydrogenase FadE19"/>
    <property type="match status" value="1"/>
</dbReference>
<dbReference type="GO" id="GO:0050660">
    <property type="term" value="F:flavin adenine dinucleotide binding"/>
    <property type="evidence" value="ECO:0007669"/>
    <property type="project" value="InterPro"/>
</dbReference>
<dbReference type="Pfam" id="PF00441">
    <property type="entry name" value="Acyl-CoA_dh_1"/>
    <property type="match status" value="1"/>
</dbReference>
<dbReference type="InterPro" id="IPR006089">
    <property type="entry name" value="Acyl-CoA_DH_CS"/>
</dbReference>
<proteinExistence type="inferred from homology"/>
<evidence type="ECO:0000256" key="2">
    <source>
        <dbReference type="ARBA" id="ARBA00009347"/>
    </source>
</evidence>
<evidence type="ECO:0000259" key="8">
    <source>
        <dbReference type="Pfam" id="PF02770"/>
    </source>
</evidence>
<evidence type="ECO:0000259" key="7">
    <source>
        <dbReference type="Pfam" id="PF00441"/>
    </source>
</evidence>
<keyword evidence="3 6" id="KW-0285">Flavoprotein</keyword>
<dbReference type="InterPro" id="IPR009100">
    <property type="entry name" value="AcylCoA_DH/oxidase_NM_dom_sf"/>
</dbReference>
<evidence type="ECO:0000259" key="9">
    <source>
        <dbReference type="Pfam" id="PF02771"/>
    </source>
</evidence>
<dbReference type="FunFam" id="2.40.110.10:FF:000002">
    <property type="entry name" value="Acyl-CoA dehydrogenase fadE12"/>
    <property type="match status" value="1"/>
</dbReference>
<keyword evidence="11" id="KW-1185">Reference proteome</keyword>
<name>A0A7G9S290_9MICO</name>
<protein>
    <submittedName>
        <fullName evidence="10">Acyl-CoA dehydrogenase family protein</fullName>
    </submittedName>
</protein>
<reference evidence="10 11" key="1">
    <citation type="submission" date="2020-08" db="EMBL/GenBank/DDBJ databases">
        <title>Genome sequence of Leucobacter denitrificans KACC 14055T.</title>
        <authorList>
            <person name="Hyun D.-W."/>
            <person name="Bae J.-W."/>
        </authorList>
    </citation>
    <scope>NUCLEOTIDE SEQUENCE [LARGE SCALE GENOMIC DNA]</scope>
    <source>
        <strain evidence="10 11">KACC 14055</strain>
    </source>
</reference>
<dbReference type="Pfam" id="PF02771">
    <property type="entry name" value="Acyl-CoA_dh_N"/>
    <property type="match status" value="1"/>
</dbReference>
<feature type="domain" description="Acyl-CoA oxidase/dehydrogenase middle" evidence="8">
    <location>
        <begin position="127"/>
        <end position="223"/>
    </location>
</feature>
<sequence>MASKYITPGLDEEHVALREMVRDFVDQRVIPGAGERDRGDIYPEELLPELAELGLFGFTISEEFGGSDADYMSYGVIFEELARGQMSLASLVYTNTSGGYLIDKFGTQAQKEKFLPGIVAGERMSGIAMTEPSTGSDLKQIKLTARREGDHYVLNGSKIFITHGRRANPLLLMVKTDPTIEPAHRGGISLMLLEHDTPGLSYGKDFEKLGHRGLELAELVFENAIIPAENLLGEEEGKGFYQMMAALDRGRIYMAAASTGMAQASLEQALSYASQRETFGKPLSDRQAIQIKLADMATTIEASRLLYINAARKTMAEGRASGASAMAKIFATENGLKVTYDAMQILGGSGYIKEFPVERYFRDSALMPIGEGSNDVLRFVLAKELVAGLK</sequence>
<dbReference type="Gene3D" id="1.10.540.10">
    <property type="entry name" value="Acyl-CoA dehydrogenase/oxidase, N-terminal domain"/>
    <property type="match status" value="1"/>
</dbReference>
<evidence type="ECO:0000256" key="4">
    <source>
        <dbReference type="ARBA" id="ARBA00022827"/>
    </source>
</evidence>
<dbReference type="PROSITE" id="PS00073">
    <property type="entry name" value="ACYL_COA_DH_2"/>
    <property type="match status" value="1"/>
</dbReference>
<feature type="domain" description="Acyl-CoA dehydrogenase/oxidase C-terminal" evidence="7">
    <location>
        <begin position="237"/>
        <end position="385"/>
    </location>
</feature>
<dbReference type="SUPFAM" id="SSF47203">
    <property type="entry name" value="Acyl-CoA dehydrogenase C-terminal domain-like"/>
    <property type="match status" value="1"/>
</dbReference>
<accession>A0A7G9S290</accession>
<dbReference type="InterPro" id="IPR009075">
    <property type="entry name" value="AcylCo_DH/oxidase_C"/>
</dbReference>
<dbReference type="Gene3D" id="2.40.110.10">
    <property type="entry name" value="Butyryl-CoA Dehydrogenase, subunit A, domain 2"/>
    <property type="match status" value="1"/>
</dbReference>
<evidence type="ECO:0000313" key="11">
    <source>
        <dbReference type="Proteomes" id="UP000515934"/>
    </source>
</evidence>
<dbReference type="InterPro" id="IPR037069">
    <property type="entry name" value="AcylCoA_DH/ox_N_sf"/>
</dbReference>
<evidence type="ECO:0000256" key="1">
    <source>
        <dbReference type="ARBA" id="ARBA00001974"/>
    </source>
</evidence>
<dbReference type="AlphaFoldDB" id="A0A7G9S290"/>
<dbReference type="PIRSF" id="PIRSF016578">
    <property type="entry name" value="HsaA"/>
    <property type="match status" value="1"/>
</dbReference>
<dbReference type="Proteomes" id="UP000515934">
    <property type="component" value="Chromosome"/>
</dbReference>
<keyword evidence="5 6" id="KW-0560">Oxidoreductase</keyword>
<gene>
    <name evidence="10" type="ORF">H9L06_06450</name>
</gene>
<dbReference type="SUPFAM" id="SSF56645">
    <property type="entry name" value="Acyl-CoA dehydrogenase NM domain-like"/>
    <property type="match status" value="1"/>
</dbReference>
<dbReference type="EMBL" id="CP060716">
    <property type="protein sequence ID" value="QNN61965.1"/>
    <property type="molecule type" value="Genomic_DNA"/>
</dbReference>
<evidence type="ECO:0000256" key="3">
    <source>
        <dbReference type="ARBA" id="ARBA00022630"/>
    </source>
</evidence>